<feature type="compositionally biased region" description="Low complexity" evidence="1">
    <location>
        <begin position="217"/>
        <end position="228"/>
    </location>
</feature>
<proteinExistence type="predicted"/>
<feature type="region of interest" description="Disordered" evidence="1">
    <location>
        <begin position="191"/>
        <end position="228"/>
    </location>
</feature>
<dbReference type="GeneID" id="18242809"/>
<dbReference type="EMBL" id="GL882882">
    <property type="protein sequence ID" value="EGF81559.1"/>
    <property type="molecule type" value="Genomic_DNA"/>
</dbReference>
<name>F4NZF0_BATDJ</name>
<sequence>MMTTAMTSPPAADVAPTAIDSTADIVKTDSQETLHMSSTFDQYRDDSNSNLVPSMRIKPSSWAEGPCSSETSSPSASFPLAYVDSEYGTSGNNPTAPDSSKRLESFFGFVSTPLDAAILIHAACSQSDIVTPIKRRLLSVERDLIRSGSIFVFTESDSGMKRWTDGMRWSKSRVEGQFLVYRRVDPKRPSSGFVASTGAVTPSGPKPASSLDSAPASGYTTPNGTNTTSVTVQPRTAFWLDAVDASNSQLCVDQNMPCSASSMDNEDHVHDYITVASNSNAATVTGSHVGEPLSSTALASSNAACLAWAPDSQQFYALGKRSHSPTRSSVHHLPLPTRPSSAMSYNSAPASSPAATDDYDKGAIEDVEYSGFMASNPVMKRQRTLENSMPTRLHSAPIMRRQTSTESTISTTSFGSAGGSPYTDDTLSKKTFSVKIRGVVSHVICYFTRMDVASGILPIPASCKGFADLVVPREYLDPGNFRLHPKGSTFGSVSATPSMSSDVKVASVVNQFGDVSANPEITSRPRSIAPASSSTRLPRSSSSSSLSSKKKSLLGNGNDLFSTPPPQSFLSCIIAAAESIHFNEMDHANHMDTVCTDQPWISPYSLPTPPPSSKSSNAQPISKRSIRSRLRSERLVTITLAEATLYDVPLPLEFQDLHEQISQLFAVSNAKSLCITLAGLGEICDIETFSLIHSGDVLNVTLRTSPLLAYKCETLLPVIKAEPRSEPRITPEVGGMVAGLNDMSDLSEATTQAALALATLSGASGDSSSMNWQPNPVSHGALASTSVL</sequence>
<keyword evidence="3" id="KW-1185">Reference proteome</keyword>
<evidence type="ECO:0000256" key="1">
    <source>
        <dbReference type="SAM" id="MobiDB-lite"/>
    </source>
</evidence>
<organism evidence="2 3">
    <name type="scientific">Batrachochytrium dendrobatidis (strain JAM81 / FGSC 10211)</name>
    <name type="common">Frog chytrid fungus</name>
    <dbReference type="NCBI Taxonomy" id="684364"/>
    <lineage>
        <taxon>Eukaryota</taxon>
        <taxon>Fungi</taxon>
        <taxon>Fungi incertae sedis</taxon>
        <taxon>Chytridiomycota</taxon>
        <taxon>Chytridiomycota incertae sedis</taxon>
        <taxon>Chytridiomycetes</taxon>
        <taxon>Rhizophydiales</taxon>
        <taxon>Rhizophydiales incertae sedis</taxon>
        <taxon>Batrachochytrium</taxon>
    </lineage>
</organism>
<dbReference type="PANTHER" id="PTHR28027:SF2">
    <property type="entry name" value="TRANSCRIPTIONAL REGULATOR MIT1"/>
    <property type="match status" value="1"/>
</dbReference>
<evidence type="ECO:0000313" key="3">
    <source>
        <dbReference type="Proteomes" id="UP000007241"/>
    </source>
</evidence>
<dbReference type="InParanoid" id="F4NZF0"/>
<dbReference type="PANTHER" id="PTHR28027">
    <property type="entry name" value="TRANSCRIPTIONAL REGULATOR MIT1"/>
    <property type="match status" value="1"/>
</dbReference>
<dbReference type="GO" id="GO:0003677">
    <property type="term" value="F:DNA binding"/>
    <property type="evidence" value="ECO:0000318"/>
    <property type="project" value="GO_Central"/>
</dbReference>
<feature type="region of interest" description="Disordered" evidence="1">
    <location>
        <begin position="398"/>
        <end position="422"/>
    </location>
</feature>
<reference evidence="2 3" key="1">
    <citation type="submission" date="2009-12" db="EMBL/GenBank/DDBJ databases">
        <title>The draft genome of Batrachochytrium dendrobatidis.</title>
        <authorList>
            <consortium name="US DOE Joint Genome Institute (JGI-PGF)"/>
            <person name="Kuo A."/>
            <person name="Salamov A."/>
            <person name="Schmutz J."/>
            <person name="Lucas S."/>
            <person name="Pitluck S."/>
            <person name="Rosenblum E."/>
            <person name="Stajich J."/>
            <person name="Eisen M."/>
            <person name="Grigoriev I.V."/>
        </authorList>
    </citation>
    <scope>NUCLEOTIDE SEQUENCE [LARGE SCALE GENOMIC DNA]</scope>
    <source>
        <strain evidence="3">JAM81 / FGSC 10211</strain>
    </source>
</reference>
<dbReference type="Pfam" id="PF09729">
    <property type="entry name" value="Gti1_Pac2"/>
    <property type="match status" value="1"/>
</dbReference>
<dbReference type="InterPro" id="IPR018608">
    <property type="entry name" value="Gti1/Pac2"/>
</dbReference>
<gene>
    <name evidence="2" type="ORF">BATDEDRAFT_87509</name>
</gene>
<protein>
    <recommendedName>
        <fullName evidence="4">Gti1/Pac2 family protein</fullName>
    </recommendedName>
</protein>
<dbReference type="HOGENOM" id="CLU_356001_0_0_1"/>
<feature type="region of interest" description="Disordered" evidence="1">
    <location>
        <begin position="605"/>
        <end position="625"/>
    </location>
</feature>
<dbReference type="OrthoDB" id="5572844at2759"/>
<dbReference type="Proteomes" id="UP000007241">
    <property type="component" value="Unassembled WGS sequence"/>
</dbReference>
<dbReference type="AlphaFoldDB" id="F4NZF0"/>
<dbReference type="RefSeq" id="XP_006678243.1">
    <property type="nucleotide sequence ID" value="XM_006678180.1"/>
</dbReference>
<accession>F4NZF0</accession>
<evidence type="ECO:0008006" key="4">
    <source>
        <dbReference type="Google" id="ProtNLM"/>
    </source>
</evidence>
<feature type="compositionally biased region" description="Low complexity" evidence="1">
    <location>
        <begin position="339"/>
        <end position="355"/>
    </location>
</feature>
<feature type="compositionally biased region" description="Low complexity" evidence="1">
    <location>
        <begin position="522"/>
        <end position="547"/>
    </location>
</feature>
<feature type="compositionally biased region" description="Low complexity" evidence="1">
    <location>
        <begin position="404"/>
        <end position="415"/>
    </location>
</feature>
<feature type="region of interest" description="Disordered" evidence="1">
    <location>
        <begin position="319"/>
        <end position="358"/>
    </location>
</feature>
<feature type="region of interest" description="Disordered" evidence="1">
    <location>
        <begin position="516"/>
        <end position="550"/>
    </location>
</feature>
<evidence type="ECO:0000313" key="2">
    <source>
        <dbReference type="EMBL" id="EGF81559.1"/>
    </source>
</evidence>
<feature type="region of interest" description="Disordered" evidence="1">
    <location>
        <begin position="41"/>
        <end position="75"/>
    </location>
</feature>